<evidence type="ECO:0000313" key="1">
    <source>
        <dbReference type="EMBL" id="NMM50755.1"/>
    </source>
</evidence>
<reference evidence="1 2" key="1">
    <citation type="submission" date="2020-04" db="EMBL/GenBank/DDBJ databases">
        <title>Flammeovirgaceae bacterium KN852 isolated from deep sea.</title>
        <authorList>
            <person name="Zhang D.-C."/>
        </authorList>
    </citation>
    <scope>NUCLEOTIDE SEQUENCE [LARGE SCALE GENOMIC DNA]</scope>
    <source>
        <strain evidence="1 2">KN852</strain>
    </source>
</reference>
<dbReference type="AlphaFoldDB" id="A0A848J5K6"/>
<dbReference type="EMBL" id="JABBNU010000015">
    <property type="protein sequence ID" value="NMM50755.1"/>
    <property type="molecule type" value="Genomic_DNA"/>
</dbReference>
<protein>
    <submittedName>
        <fullName evidence="1">Uncharacterized protein</fullName>
    </submittedName>
</protein>
<organism evidence="1 2">
    <name type="scientific">Marinigracilibium pacificum</name>
    <dbReference type="NCBI Taxonomy" id="2729599"/>
    <lineage>
        <taxon>Bacteria</taxon>
        <taxon>Pseudomonadati</taxon>
        <taxon>Bacteroidota</taxon>
        <taxon>Cytophagia</taxon>
        <taxon>Cytophagales</taxon>
        <taxon>Flammeovirgaceae</taxon>
        <taxon>Marinigracilibium</taxon>
    </lineage>
</organism>
<dbReference type="Proteomes" id="UP000559010">
    <property type="component" value="Unassembled WGS sequence"/>
</dbReference>
<sequence>MPFEVNDRHYTSSGSILGTDSIVFINVNTFDTLKFINESHGGDLSTYNNVYDIINWVKKEHNNFYYTITDEDFK</sequence>
<keyword evidence="2" id="KW-1185">Reference proteome</keyword>
<evidence type="ECO:0000313" key="2">
    <source>
        <dbReference type="Proteomes" id="UP000559010"/>
    </source>
</evidence>
<gene>
    <name evidence="1" type="ORF">HH304_20265</name>
</gene>
<accession>A0A848J5K6</accession>
<name>A0A848J5K6_9BACT</name>
<comment type="caution">
    <text evidence="1">The sequence shown here is derived from an EMBL/GenBank/DDBJ whole genome shotgun (WGS) entry which is preliminary data.</text>
</comment>
<proteinExistence type="predicted"/>
<dbReference type="RefSeq" id="WP_169685118.1">
    <property type="nucleotide sequence ID" value="NZ_JABBNU010000015.1"/>
</dbReference>